<dbReference type="Pfam" id="PF04333">
    <property type="entry name" value="MlaA"/>
    <property type="match status" value="1"/>
</dbReference>
<dbReference type="RefSeq" id="WP_183165347.1">
    <property type="nucleotide sequence ID" value="NZ_JACHXI010000002.1"/>
</dbReference>
<evidence type="ECO:0000313" key="4">
    <source>
        <dbReference type="EMBL" id="MBB3102355.1"/>
    </source>
</evidence>
<proteinExistence type="inferred from homology"/>
<keyword evidence="5" id="KW-1185">Reference proteome</keyword>
<keyword evidence="4" id="KW-0449">Lipoprotein</keyword>
<evidence type="ECO:0000256" key="2">
    <source>
        <dbReference type="ARBA" id="ARBA00022729"/>
    </source>
</evidence>
<dbReference type="Proteomes" id="UP000549250">
    <property type="component" value="Unassembled WGS sequence"/>
</dbReference>
<accession>A0A839T311</accession>
<feature type="chain" id="PRO_5032377432" evidence="3">
    <location>
        <begin position="30"/>
        <end position="233"/>
    </location>
</feature>
<evidence type="ECO:0000256" key="3">
    <source>
        <dbReference type="SAM" id="SignalP"/>
    </source>
</evidence>
<feature type="signal peptide" evidence="3">
    <location>
        <begin position="1"/>
        <end position="29"/>
    </location>
</feature>
<keyword evidence="2 3" id="KW-0732">Signal</keyword>
<dbReference type="GO" id="GO:0016020">
    <property type="term" value="C:membrane"/>
    <property type="evidence" value="ECO:0007669"/>
    <property type="project" value="InterPro"/>
</dbReference>
<sequence length="233" mass="25838">MLKLGIKWLDAVKAIPLAVAMMGSGSLLAAEGDDPWEGFNRTMFRFNDALDRWALKPVAETYKEYTPEFIQTGVHNAYLNMGDGVNLVNNLLQGKVEDAGSDTSRVLFNSTFGVLGLVDVATPMGLQRHEEDFGQTLAVWGLNSGPYLVLPFFGPSTVRDGVGQIPDIFMQPYPYIDNTAVNATLFVGQVVDTRANLLSKEKLITGDRYVFIRNAYLQNREFLSKDGQVEDDF</sequence>
<dbReference type="PANTHER" id="PTHR30035:SF3">
    <property type="entry name" value="INTERMEMBRANE PHOSPHOLIPID TRANSPORT SYSTEM LIPOPROTEIN MLAA"/>
    <property type="match status" value="1"/>
</dbReference>
<comment type="caution">
    <text evidence="4">The sequence shown here is derived from an EMBL/GenBank/DDBJ whole genome shotgun (WGS) entry which is preliminary data.</text>
</comment>
<name>A0A839T311_AZOMA</name>
<dbReference type="InterPro" id="IPR007428">
    <property type="entry name" value="MlaA"/>
</dbReference>
<dbReference type="AlphaFoldDB" id="A0A839T311"/>
<dbReference type="PANTHER" id="PTHR30035">
    <property type="entry name" value="LIPOPROTEIN VACJ-RELATED"/>
    <property type="match status" value="1"/>
</dbReference>
<evidence type="ECO:0000313" key="5">
    <source>
        <dbReference type="Proteomes" id="UP000549250"/>
    </source>
</evidence>
<dbReference type="PRINTS" id="PR01805">
    <property type="entry name" value="VACJLIPOPROT"/>
</dbReference>
<gene>
    <name evidence="4" type="ORF">FHR87_000728</name>
</gene>
<comment type="similarity">
    <text evidence="1">Belongs to the MlaA family.</text>
</comment>
<organism evidence="4 5">
    <name type="scientific">Azomonas macrocytogenes</name>
    <name type="common">Azotobacter macrocytogenes</name>
    <dbReference type="NCBI Taxonomy" id="69962"/>
    <lineage>
        <taxon>Bacteria</taxon>
        <taxon>Pseudomonadati</taxon>
        <taxon>Pseudomonadota</taxon>
        <taxon>Gammaproteobacteria</taxon>
        <taxon>Pseudomonadales</taxon>
        <taxon>Pseudomonadaceae</taxon>
        <taxon>Azomonas</taxon>
    </lineage>
</organism>
<reference evidence="4 5" key="1">
    <citation type="submission" date="2020-08" db="EMBL/GenBank/DDBJ databases">
        <title>Genomic Encyclopedia of Type Strains, Phase III (KMG-III): the genomes of soil and plant-associated and newly described type strains.</title>
        <authorList>
            <person name="Whitman W."/>
        </authorList>
    </citation>
    <scope>NUCLEOTIDE SEQUENCE [LARGE SCALE GENOMIC DNA]</scope>
    <source>
        <strain evidence="4 5">CECT 4462</strain>
    </source>
</reference>
<evidence type="ECO:0000256" key="1">
    <source>
        <dbReference type="ARBA" id="ARBA00010634"/>
    </source>
</evidence>
<dbReference type="EMBL" id="JACHXI010000002">
    <property type="protein sequence ID" value="MBB3102355.1"/>
    <property type="molecule type" value="Genomic_DNA"/>
</dbReference>
<dbReference type="GO" id="GO:0120010">
    <property type="term" value="P:intermembrane phospholipid transfer"/>
    <property type="evidence" value="ECO:0007669"/>
    <property type="project" value="TreeGrafter"/>
</dbReference>
<protein>
    <submittedName>
        <fullName evidence="4">Phospholipid-binding lipoprotein MlaA</fullName>
    </submittedName>
</protein>